<reference evidence="10 11" key="1">
    <citation type="submission" date="2018-03" db="EMBL/GenBank/DDBJ databases">
        <title>Draft genome of Nitrosomonas supralitoralis APG5.</title>
        <authorList>
            <person name="Urakawa H."/>
            <person name="Lopez J.V."/>
        </authorList>
    </citation>
    <scope>NUCLEOTIDE SEQUENCE [LARGE SCALE GENOMIC DNA]</scope>
    <source>
        <strain evidence="10 11">APG5</strain>
    </source>
</reference>
<dbReference type="GO" id="GO:0043041">
    <property type="term" value="P:amino acid activation for nonribosomal peptide biosynthetic process"/>
    <property type="evidence" value="ECO:0007669"/>
    <property type="project" value="TreeGrafter"/>
</dbReference>
<keyword evidence="4" id="KW-0597">Phosphoprotein</keyword>
<dbReference type="Gene3D" id="3.40.50.980">
    <property type="match status" value="2"/>
</dbReference>
<evidence type="ECO:0000256" key="7">
    <source>
        <dbReference type="SAM" id="MobiDB-lite"/>
    </source>
</evidence>
<dbReference type="InterPro" id="IPR023213">
    <property type="entry name" value="CAT-like_dom_sf"/>
</dbReference>
<dbReference type="SUPFAM" id="SSF56801">
    <property type="entry name" value="Acetyl-CoA synthetase-like"/>
    <property type="match status" value="2"/>
</dbReference>
<dbReference type="PROSITE" id="PS00455">
    <property type="entry name" value="AMP_BINDING"/>
    <property type="match status" value="2"/>
</dbReference>
<accession>A0A2P7NZ99</accession>
<dbReference type="PANTHER" id="PTHR45527">
    <property type="entry name" value="NONRIBOSOMAL PEPTIDE SYNTHETASE"/>
    <property type="match status" value="1"/>
</dbReference>
<dbReference type="NCBIfam" id="TIGR01733">
    <property type="entry name" value="AA-adenyl-dom"/>
    <property type="match status" value="1"/>
</dbReference>
<dbReference type="Gene3D" id="3.30.300.30">
    <property type="match status" value="2"/>
</dbReference>
<dbReference type="Gene3D" id="3.30.559.10">
    <property type="entry name" value="Chloramphenicol acetyltransferase-like domain"/>
    <property type="match status" value="1"/>
</dbReference>
<dbReference type="GO" id="GO:0009239">
    <property type="term" value="P:enterobactin biosynthetic process"/>
    <property type="evidence" value="ECO:0007669"/>
    <property type="project" value="TreeGrafter"/>
</dbReference>
<dbReference type="InterPro" id="IPR009081">
    <property type="entry name" value="PP-bd_ACP"/>
</dbReference>
<dbReference type="InterPro" id="IPR036736">
    <property type="entry name" value="ACP-like_sf"/>
</dbReference>
<dbReference type="Pfam" id="PF13193">
    <property type="entry name" value="AMP-binding_C"/>
    <property type="match status" value="1"/>
</dbReference>
<evidence type="ECO:0000313" key="10">
    <source>
        <dbReference type="EMBL" id="PSJ18790.1"/>
    </source>
</evidence>
<dbReference type="InterPro" id="IPR000873">
    <property type="entry name" value="AMP-dep_synth/lig_dom"/>
</dbReference>
<dbReference type="InterPro" id="IPR025110">
    <property type="entry name" value="AMP-bd_C"/>
</dbReference>
<dbReference type="Pfam" id="PF00668">
    <property type="entry name" value="Condensation"/>
    <property type="match status" value="1"/>
</dbReference>
<dbReference type="Gene3D" id="2.30.38.10">
    <property type="entry name" value="Luciferase, Domain 3"/>
    <property type="match status" value="1"/>
</dbReference>
<keyword evidence="8" id="KW-1133">Transmembrane helix</keyword>
<proteinExistence type="inferred from homology"/>
<comment type="caution">
    <text evidence="10">The sequence shown here is derived from an EMBL/GenBank/DDBJ whole genome shotgun (WGS) entry which is preliminary data.</text>
</comment>
<evidence type="ECO:0000256" key="8">
    <source>
        <dbReference type="SAM" id="Phobius"/>
    </source>
</evidence>
<dbReference type="GO" id="GO:0005829">
    <property type="term" value="C:cytosol"/>
    <property type="evidence" value="ECO:0007669"/>
    <property type="project" value="TreeGrafter"/>
</dbReference>
<dbReference type="FunFam" id="3.40.50.980:FF:000001">
    <property type="entry name" value="Non-ribosomal peptide synthetase"/>
    <property type="match status" value="1"/>
</dbReference>
<comment type="similarity">
    <text evidence="2">Belongs to the ATP-dependent AMP-binding enzyme family.</text>
</comment>
<dbReference type="FunFam" id="3.30.559.10:FF:000012">
    <property type="entry name" value="Non-ribosomal peptide synthetase"/>
    <property type="match status" value="1"/>
</dbReference>
<dbReference type="InterPro" id="IPR010071">
    <property type="entry name" value="AA_adenyl_dom"/>
</dbReference>
<dbReference type="RefSeq" id="WP_106705387.1">
    <property type="nucleotide sequence ID" value="NZ_PXXU01000002.1"/>
</dbReference>
<dbReference type="Gene3D" id="1.10.1200.10">
    <property type="entry name" value="ACP-like"/>
    <property type="match status" value="2"/>
</dbReference>
<keyword evidence="11" id="KW-1185">Reference proteome</keyword>
<dbReference type="PROSITE" id="PS00012">
    <property type="entry name" value="PHOSPHOPANTETHEINE"/>
    <property type="match status" value="1"/>
</dbReference>
<gene>
    <name evidence="10" type="ORF">C7H79_00735</name>
</gene>
<dbReference type="Pfam" id="PF00501">
    <property type="entry name" value="AMP-binding"/>
    <property type="match status" value="2"/>
</dbReference>
<feature type="transmembrane region" description="Helical" evidence="8">
    <location>
        <begin position="83"/>
        <end position="101"/>
    </location>
</feature>
<dbReference type="InterPro" id="IPR006162">
    <property type="entry name" value="Ppantetheine_attach_site"/>
</dbReference>
<keyword evidence="8" id="KW-0472">Membrane</keyword>
<dbReference type="InterPro" id="IPR020806">
    <property type="entry name" value="PKS_PP-bd"/>
</dbReference>
<dbReference type="InterPro" id="IPR042099">
    <property type="entry name" value="ANL_N_sf"/>
</dbReference>
<dbReference type="CDD" id="cd05931">
    <property type="entry name" value="FAAL"/>
    <property type="match status" value="1"/>
</dbReference>
<dbReference type="FunFam" id="2.30.38.10:FF:000001">
    <property type="entry name" value="Non-ribosomal peptide synthetase PvdI"/>
    <property type="match status" value="1"/>
</dbReference>
<dbReference type="GO" id="GO:0031177">
    <property type="term" value="F:phosphopantetheine binding"/>
    <property type="evidence" value="ECO:0007669"/>
    <property type="project" value="InterPro"/>
</dbReference>
<keyword evidence="5" id="KW-0276">Fatty acid metabolism</keyword>
<dbReference type="GO" id="GO:0047527">
    <property type="term" value="F:2,3-dihydroxybenzoate-serine ligase activity"/>
    <property type="evidence" value="ECO:0007669"/>
    <property type="project" value="TreeGrafter"/>
</dbReference>
<name>A0A2P7NZ99_9PROT</name>
<evidence type="ECO:0000256" key="3">
    <source>
        <dbReference type="ARBA" id="ARBA00022450"/>
    </source>
</evidence>
<evidence type="ECO:0000313" key="11">
    <source>
        <dbReference type="Proteomes" id="UP000241912"/>
    </source>
</evidence>
<organism evidence="10 11">
    <name type="scientific">Nitrosomonas supralitoralis</name>
    <dbReference type="NCBI Taxonomy" id="2116706"/>
    <lineage>
        <taxon>Bacteria</taxon>
        <taxon>Pseudomonadati</taxon>
        <taxon>Pseudomonadota</taxon>
        <taxon>Betaproteobacteria</taxon>
        <taxon>Nitrosomonadales</taxon>
        <taxon>Nitrosomonadaceae</taxon>
        <taxon>Nitrosomonas</taxon>
    </lineage>
</organism>
<feature type="domain" description="Carrier" evidence="9">
    <location>
        <begin position="589"/>
        <end position="664"/>
    </location>
</feature>
<keyword evidence="8" id="KW-0812">Transmembrane</keyword>
<protein>
    <submittedName>
        <fullName evidence="10">Non-ribosomal peptide synthetase</fullName>
    </submittedName>
</protein>
<evidence type="ECO:0000259" key="9">
    <source>
        <dbReference type="PROSITE" id="PS50075"/>
    </source>
</evidence>
<evidence type="ECO:0000256" key="5">
    <source>
        <dbReference type="ARBA" id="ARBA00022832"/>
    </source>
</evidence>
<dbReference type="OrthoDB" id="8612214at2"/>
<dbReference type="SMART" id="SM00823">
    <property type="entry name" value="PKS_PP"/>
    <property type="match status" value="1"/>
</dbReference>
<dbReference type="CDD" id="cd19531">
    <property type="entry name" value="LCL_NRPS-like"/>
    <property type="match status" value="1"/>
</dbReference>
<dbReference type="GO" id="GO:0009366">
    <property type="term" value="C:enterobactin synthetase complex"/>
    <property type="evidence" value="ECO:0007669"/>
    <property type="project" value="TreeGrafter"/>
</dbReference>
<dbReference type="Gene3D" id="3.40.50.12780">
    <property type="entry name" value="N-terminal domain of ligase-like"/>
    <property type="match status" value="1"/>
</dbReference>
<keyword evidence="6" id="KW-0443">Lipid metabolism</keyword>
<feature type="domain" description="Carrier" evidence="9">
    <location>
        <begin position="1657"/>
        <end position="1732"/>
    </location>
</feature>
<dbReference type="EMBL" id="PXXU01000002">
    <property type="protein sequence ID" value="PSJ18790.1"/>
    <property type="molecule type" value="Genomic_DNA"/>
</dbReference>
<dbReference type="PROSITE" id="PS50075">
    <property type="entry name" value="CARRIER"/>
    <property type="match status" value="2"/>
</dbReference>
<keyword evidence="3" id="KW-0596">Phosphopantetheine</keyword>
<dbReference type="Pfam" id="PF00550">
    <property type="entry name" value="PP-binding"/>
    <property type="match status" value="2"/>
</dbReference>
<evidence type="ECO:0000256" key="6">
    <source>
        <dbReference type="ARBA" id="ARBA00023098"/>
    </source>
</evidence>
<dbReference type="InterPro" id="IPR001242">
    <property type="entry name" value="Condensation_dom"/>
</dbReference>
<dbReference type="GO" id="GO:0006631">
    <property type="term" value="P:fatty acid metabolic process"/>
    <property type="evidence" value="ECO:0007669"/>
    <property type="project" value="UniProtKB-KW"/>
</dbReference>
<feature type="region of interest" description="Disordered" evidence="7">
    <location>
        <begin position="1739"/>
        <end position="1763"/>
    </location>
</feature>
<evidence type="ECO:0000256" key="1">
    <source>
        <dbReference type="ARBA" id="ARBA00001957"/>
    </source>
</evidence>
<comment type="cofactor">
    <cofactor evidence="1">
        <name>pantetheine 4'-phosphate</name>
        <dbReference type="ChEBI" id="CHEBI:47942"/>
    </cofactor>
</comment>
<dbReference type="SUPFAM" id="SSF47336">
    <property type="entry name" value="ACP-like"/>
    <property type="match status" value="2"/>
</dbReference>
<dbReference type="Gene3D" id="3.30.559.30">
    <property type="entry name" value="Nonribosomal peptide synthetase, condensation domain"/>
    <property type="match status" value="1"/>
</dbReference>
<evidence type="ECO:0000256" key="4">
    <source>
        <dbReference type="ARBA" id="ARBA00022553"/>
    </source>
</evidence>
<dbReference type="Proteomes" id="UP000241912">
    <property type="component" value="Unassembled WGS sequence"/>
</dbReference>
<dbReference type="SUPFAM" id="SSF52777">
    <property type="entry name" value="CoA-dependent acyltransferases"/>
    <property type="match status" value="2"/>
</dbReference>
<dbReference type="InterPro" id="IPR020845">
    <property type="entry name" value="AMP-binding_CS"/>
</dbReference>
<dbReference type="CDD" id="cd17649">
    <property type="entry name" value="A_NRPS_PvdJ-like"/>
    <property type="match status" value="1"/>
</dbReference>
<sequence length="1763" mass="196158">MNTRLISSRSYPDNFVAHMQILARDRPTDTALIVVSAQNEILVDKKFDYASLDLQVRALAAVLQNHFSPGERALLLLNNDEHYVISFLACLYTGIIAVPIFPPESLRERHFARLVAIADDAKAGCILTSSKILPLIANVTTTQFSEAIILTVDTIDQGSASRWHAYAPKGGEIAFLQYTSGSTSTPKGVMVSHHNLMMNAKAFEEGMSINADDIFVSWLPLYHDMGLIGGLLQPIHRGIPAILMSPNLFIEKPVRWLEIISRYRATVSGAPNFAFQLCVDRVRSSQLMDIDLSSWRVAFSGAEPVRSKTMQAFIECFNHVGFSSDAIYPCYGLAEATLFVTGGVRGEGMQTHQFSSEALALGCAKLAAEGASIVACGFPASNHSIKIVDPEKRVTLADGCVGEIWTDGPSLACGYWQHSQETAQAFVHNEGKYWLRTGDLGFIHARQLYIMGRCKDLIIIRGQNIYPQDIELTIEEEVEAVRKGRVAAFSVENNEGEGIGVAVEVSRNTQKLISAEALIKTLSEVVSASCHESLSVVILLNPGALPKTSSGKLQRAACRQGWLKRTLDAYAIYEHGYVVLGKDNCLPQTLIDETEIALAAVWESVLNRAVLAREDHFFAIGGNSLTAVQVAARISEHWSIQFFPRSLFHNPRLNECAAEIKCLLTSGSSQPAFENRILPIRSKANVLPLSFGQRRLWFLWLLDPLSNAYNVQHALRLAGALNKQAFNASIEDLIARHESLRTIFRAGADGAVEQVIHPKTLNIITDIDLRDIAMLEREARVVKEMQQIISAPFDLTQGPLLRIALIQVNENEIIFVIVMHHIVSDGVSVQILLNELASFYQAHVQGKSACLDNLPIQYVDYALWQLEWLEEGEKDRQLAYWRDHLGDEHPILQLPTNRVRQPVTSYQAGRYSFDIPLDVLNQLRQLALRHGATLFITLLTAFQAFLFRYTGQQDIRVGIPVANRNRVETAGLIGFFVNTQVLRSQLDGRMLLDELLIQTREAAINAQSHQDLPFEQLVESLHPQRDLRHSPLFQVTINHLLKDYRYFQEFSGLTVTDYSLPEQSAQLEFRLETIELPDGSVNASFIYASELFNSSWVERLASHYLRILEALASCQNTTIGDIDLLSEKDKQQLEILGTNQSDVSVFHPVHQLIEHQADSNPHRVAVISGQIELRYAELNHRSNQLAHRLIGLGVKPEMSVGIAVERNSIELIIGLLAILKAGGGYVPLDPEYPKERLDYMLVNSGIKFLLTQAHIKSRIPHKEGMEILALDALDLSVEMETNPEVALHEHNLAYVIYTSGSTGRPKGVAVAHGPLSMHLNAIGNIYDVRPGDRELMFFSMNFDAAAEQWITPLTHGTALVLSSTSDLAGDGFVGLIEKHQITTLHLPPAYLRMLLPLMHGKAHTVRTCIAGGEAWYVTDVTAVRDAFQNARLVNAYGPTEAVITPTAWLSHTDSDDRICFEGEYVPIGRPVGARNLYVLDTQLNLVPLGAIGELYVGGEGLARGYLDQTALTSERFVPNPFDSMGGRLYRTGDWVRWRDEGQLEYLGRVDQQIKIRGFRVELGEIEAQLLAQTGVREVAVLAQEGLGGLRLVAYLAPHDGVQLSSALLKTSLAATLPEYMIPNLFVFLDILPLNPNGKIDRKALPSPEQYDKTDYVPPVNELEKAIAEIWSDVLEIHPVGLQNNFFDLGGHSLLLIKVKQKLEERLNIHMAIIDLFKYTTVASLAKFVNQGDAGNASLQRHLDRAQRQRSTYIQPKQKAKRIH</sequence>
<dbReference type="FunFam" id="3.30.300.30:FF:000010">
    <property type="entry name" value="Enterobactin synthetase component F"/>
    <property type="match status" value="1"/>
</dbReference>
<dbReference type="GO" id="GO:0071766">
    <property type="term" value="P:Actinobacterium-type cell wall biogenesis"/>
    <property type="evidence" value="ECO:0007669"/>
    <property type="project" value="UniProtKB-ARBA"/>
</dbReference>
<evidence type="ECO:0000256" key="2">
    <source>
        <dbReference type="ARBA" id="ARBA00006432"/>
    </source>
</evidence>
<dbReference type="InterPro" id="IPR040097">
    <property type="entry name" value="FAAL/FAAC"/>
</dbReference>
<dbReference type="GO" id="GO:0008610">
    <property type="term" value="P:lipid biosynthetic process"/>
    <property type="evidence" value="ECO:0007669"/>
    <property type="project" value="InterPro"/>
</dbReference>
<dbReference type="PANTHER" id="PTHR45527:SF1">
    <property type="entry name" value="FATTY ACID SYNTHASE"/>
    <property type="match status" value="1"/>
</dbReference>
<dbReference type="FunFam" id="3.40.50.12780:FF:000013">
    <property type="entry name" value="Long-chain-fatty-acid--AMP ligase FadD32"/>
    <property type="match status" value="1"/>
</dbReference>
<dbReference type="InterPro" id="IPR045851">
    <property type="entry name" value="AMP-bd_C_sf"/>
</dbReference>